<name>A0ABZ0D5B0_9BURK</name>
<dbReference type="Pfam" id="PF04191">
    <property type="entry name" value="PEMT"/>
    <property type="match status" value="1"/>
</dbReference>
<feature type="transmembrane region" description="Helical" evidence="5">
    <location>
        <begin position="29"/>
        <end position="48"/>
    </location>
</feature>
<keyword evidence="6" id="KW-0808">Transferase</keyword>
<dbReference type="GO" id="GO:0008168">
    <property type="term" value="F:methyltransferase activity"/>
    <property type="evidence" value="ECO:0007669"/>
    <property type="project" value="UniProtKB-KW"/>
</dbReference>
<feature type="transmembrane region" description="Helical" evidence="5">
    <location>
        <begin position="60"/>
        <end position="80"/>
    </location>
</feature>
<evidence type="ECO:0000256" key="4">
    <source>
        <dbReference type="ARBA" id="ARBA00023136"/>
    </source>
</evidence>
<dbReference type="RefSeq" id="WP_316702757.1">
    <property type="nucleotide sequence ID" value="NZ_CP136336.1"/>
</dbReference>
<proteinExistence type="predicted"/>
<gene>
    <name evidence="6" type="ORF">RXV79_07395</name>
</gene>
<evidence type="ECO:0000256" key="5">
    <source>
        <dbReference type="SAM" id="Phobius"/>
    </source>
</evidence>
<sequence>MTELILFIAGTAFFTYVSRHALRNPRSHGFWRFIAWECMLGLVILNFPMWTVDPFSPRQLVSWALLAASITLAIHAVQMLKRIGRPSEQRADAELFAFEKTSSLVTSGVFRYIRHPMYAALLYLAWGAFLKDVNAATAILTAVASIALFITALRDEAECLAHFGEAYAGYMRTSKRFVPFIF</sequence>
<reference evidence="6 7" key="1">
    <citation type="submission" date="2023-10" db="EMBL/GenBank/DDBJ databases">
        <title>Bacteria for the degradation of biodegradable plastic PBAT(Polybutylene adipate terephthalate).</title>
        <authorList>
            <person name="Weon H.-Y."/>
            <person name="Yeon J."/>
        </authorList>
    </citation>
    <scope>NUCLEOTIDE SEQUENCE [LARGE SCALE GENOMIC DNA]</scope>
    <source>
        <strain evidence="6 7">SBD 7-3</strain>
    </source>
</reference>
<keyword evidence="4 5" id="KW-0472">Membrane</keyword>
<comment type="subcellular location">
    <subcellularLocation>
        <location evidence="1">Endomembrane system</location>
        <topology evidence="1">Multi-pass membrane protein</topology>
    </subcellularLocation>
</comment>
<dbReference type="PANTHER" id="PTHR12714:SF9">
    <property type="entry name" value="PROTEIN-S-ISOPRENYLCYSTEINE O-METHYLTRANSFERASE"/>
    <property type="match status" value="1"/>
</dbReference>
<protein>
    <submittedName>
        <fullName evidence="6">Methyltransferase</fullName>
    </submittedName>
</protein>
<accession>A0ABZ0D5B0</accession>
<dbReference type="PANTHER" id="PTHR12714">
    <property type="entry name" value="PROTEIN-S ISOPRENYLCYSTEINE O-METHYLTRANSFERASE"/>
    <property type="match status" value="1"/>
</dbReference>
<evidence type="ECO:0000256" key="1">
    <source>
        <dbReference type="ARBA" id="ARBA00004127"/>
    </source>
</evidence>
<evidence type="ECO:0000313" key="7">
    <source>
        <dbReference type="Proteomes" id="UP001303946"/>
    </source>
</evidence>
<dbReference type="InterPro" id="IPR007318">
    <property type="entry name" value="Phopholipid_MeTrfase"/>
</dbReference>
<keyword evidence="3 5" id="KW-1133">Transmembrane helix</keyword>
<evidence type="ECO:0000256" key="3">
    <source>
        <dbReference type="ARBA" id="ARBA00022989"/>
    </source>
</evidence>
<keyword evidence="6" id="KW-0489">Methyltransferase</keyword>
<dbReference type="Proteomes" id="UP001303946">
    <property type="component" value="Chromosome"/>
</dbReference>
<evidence type="ECO:0000313" key="6">
    <source>
        <dbReference type="EMBL" id="WOB09884.1"/>
    </source>
</evidence>
<keyword evidence="7" id="KW-1185">Reference proteome</keyword>
<dbReference type="Gene3D" id="1.20.120.1630">
    <property type="match status" value="1"/>
</dbReference>
<organism evidence="6 7">
    <name type="scientific">Piscinibacter gummiphilus</name>
    <dbReference type="NCBI Taxonomy" id="946333"/>
    <lineage>
        <taxon>Bacteria</taxon>
        <taxon>Pseudomonadati</taxon>
        <taxon>Pseudomonadota</taxon>
        <taxon>Betaproteobacteria</taxon>
        <taxon>Burkholderiales</taxon>
        <taxon>Sphaerotilaceae</taxon>
        <taxon>Piscinibacter</taxon>
    </lineage>
</organism>
<dbReference type="EMBL" id="CP136336">
    <property type="protein sequence ID" value="WOB09884.1"/>
    <property type="molecule type" value="Genomic_DNA"/>
</dbReference>
<dbReference type="GO" id="GO:0032259">
    <property type="term" value="P:methylation"/>
    <property type="evidence" value="ECO:0007669"/>
    <property type="project" value="UniProtKB-KW"/>
</dbReference>
<keyword evidence="2 5" id="KW-0812">Transmembrane</keyword>
<evidence type="ECO:0000256" key="2">
    <source>
        <dbReference type="ARBA" id="ARBA00022692"/>
    </source>
</evidence>
<feature type="transmembrane region" description="Helical" evidence="5">
    <location>
        <begin position="133"/>
        <end position="153"/>
    </location>
</feature>